<dbReference type="Pfam" id="PF00289">
    <property type="entry name" value="Biotin_carb_N"/>
    <property type="match status" value="1"/>
</dbReference>
<dbReference type="InterPro" id="IPR013815">
    <property type="entry name" value="ATP_grasp_subdomain_1"/>
</dbReference>
<evidence type="ECO:0000313" key="7">
    <source>
        <dbReference type="EMBL" id="SVE34826.1"/>
    </source>
</evidence>
<dbReference type="PANTHER" id="PTHR18866">
    <property type="entry name" value="CARBOXYLASE:PYRUVATE/ACETYL-COA/PROPIONYL-COA CARBOXYLASE"/>
    <property type="match status" value="1"/>
</dbReference>
<dbReference type="GO" id="GO:0046872">
    <property type="term" value="F:metal ion binding"/>
    <property type="evidence" value="ECO:0007669"/>
    <property type="project" value="InterPro"/>
</dbReference>
<keyword evidence="2" id="KW-0547">Nucleotide-binding</keyword>
<dbReference type="PANTHER" id="PTHR18866:SF33">
    <property type="entry name" value="METHYLCROTONOYL-COA CARBOXYLASE SUBUNIT ALPHA, MITOCHONDRIAL-RELATED"/>
    <property type="match status" value="1"/>
</dbReference>
<feature type="non-terminal residue" evidence="7">
    <location>
        <position position="204"/>
    </location>
</feature>
<dbReference type="Gene3D" id="3.40.50.20">
    <property type="match status" value="1"/>
</dbReference>
<dbReference type="PROSITE" id="PS50975">
    <property type="entry name" value="ATP_GRASP"/>
    <property type="match status" value="1"/>
</dbReference>
<dbReference type="InterPro" id="IPR050856">
    <property type="entry name" value="Biotin_carboxylase_complex"/>
</dbReference>
<proteinExistence type="predicted"/>
<evidence type="ECO:0000256" key="3">
    <source>
        <dbReference type="ARBA" id="ARBA00022840"/>
    </source>
</evidence>
<dbReference type="GO" id="GO:0005524">
    <property type="term" value="F:ATP binding"/>
    <property type="evidence" value="ECO:0007669"/>
    <property type="project" value="UniProtKB-KW"/>
</dbReference>
<reference evidence="7" key="1">
    <citation type="submission" date="2018-05" db="EMBL/GenBank/DDBJ databases">
        <authorList>
            <person name="Lanie J.A."/>
            <person name="Ng W.-L."/>
            <person name="Kazmierczak K.M."/>
            <person name="Andrzejewski T.M."/>
            <person name="Davidsen T.M."/>
            <person name="Wayne K.J."/>
            <person name="Tettelin H."/>
            <person name="Glass J.I."/>
            <person name="Rusch D."/>
            <person name="Podicherti R."/>
            <person name="Tsui H.-C.T."/>
            <person name="Winkler M.E."/>
        </authorList>
    </citation>
    <scope>NUCLEOTIDE SEQUENCE</scope>
</reference>
<keyword evidence="4" id="KW-0092">Biotin</keyword>
<dbReference type="InterPro" id="IPR011761">
    <property type="entry name" value="ATP-grasp"/>
</dbReference>
<dbReference type="InterPro" id="IPR016185">
    <property type="entry name" value="PreATP-grasp_dom_sf"/>
</dbReference>
<evidence type="ECO:0000259" key="5">
    <source>
        <dbReference type="PROSITE" id="PS50975"/>
    </source>
</evidence>
<evidence type="ECO:0000256" key="2">
    <source>
        <dbReference type="ARBA" id="ARBA00022741"/>
    </source>
</evidence>
<dbReference type="AlphaFoldDB" id="A0A383CR26"/>
<dbReference type="InterPro" id="IPR011764">
    <property type="entry name" value="Biotin_carboxylation_dom"/>
</dbReference>
<dbReference type="EMBL" id="UINC01211080">
    <property type="protein sequence ID" value="SVE34826.1"/>
    <property type="molecule type" value="Genomic_DNA"/>
</dbReference>
<dbReference type="Gene3D" id="3.30.1490.20">
    <property type="entry name" value="ATP-grasp fold, A domain"/>
    <property type="match status" value="1"/>
</dbReference>
<dbReference type="SUPFAM" id="SSF52440">
    <property type="entry name" value="PreATP-grasp domain"/>
    <property type="match status" value="1"/>
</dbReference>
<feature type="domain" description="Biotin carboxylation" evidence="6">
    <location>
        <begin position="1"/>
        <end position="204"/>
    </location>
</feature>
<dbReference type="GO" id="GO:0016874">
    <property type="term" value="F:ligase activity"/>
    <property type="evidence" value="ECO:0007669"/>
    <property type="project" value="UniProtKB-KW"/>
</dbReference>
<keyword evidence="3" id="KW-0067">ATP-binding</keyword>
<feature type="domain" description="ATP-grasp" evidence="5">
    <location>
        <begin position="120"/>
        <end position="204"/>
    </location>
</feature>
<dbReference type="InterPro" id="IPR005481">
    <property type="entry name" value="BC-like_N"/>
</dbReference>
<sequence length="204" mass="21682">MFKTVLVANRGEIACRIIATARKLGVHTIAVYSDADVNARHVRLADVAYRVGAAAAAESYLHIQSLLDVARRSGAEAIHPGYGFLSEDADFAQACIDAGFTFIGPSPEAIRLMGVKDEAKRLMVGAGLPVIPGCDVLNVDLKLILAEARNIGYPVMIKAVAGGGGRGMRVVGDELELQEGLQAARREAMTAFGNDGLLLEKYFP</sequence>
<gene>
    <name evidence="7" type="ORF">METZ01_LOCUS487680</name>
</gene>
<dbReference type="Pfam" id="PF02786">
    <property type="entry name" value="CPSase_L_D2"/>
    <property type="match status" value="1"/>
</dbReference>
<accession>A0A383CR26</accession>
<dbReference type="PROSITE" id="PS50979">
    <property type="entry name" value="BC"/>
    <property type="match status" value="1"/>
</dbReference>
<evidence type="ECO:0000256" key="1">
    <source>
        <dbReference type="ARBA" id="ARBA00022598"/>
    </source>
</evidence>
<dbReference type="SUPFAM" id="SSF56059">
    <property type="entry name" value="Glutathione synthetase ATP-binding domain-like"/>
    <property type="match status" value="1"/>
</dbReference>
<name>A0A383CR26_9ZZZZ</name>
<evidence type="ECO:0000259" key="6">
    <source>
        <dbReference type="PROSITE" id="PS50979"/>
    </source>
</evidence>
<protein>
    <recommendedName>
        <fullName evidence="8">Biotin carboxylation domain-containing protein</fullName>
    </recommendedName>
</protein>
<organism evidence="7">
    <name type="scientific">marine metagenome</name>
    <dbReference type="NCBI Taxonomy" id="408172"/>
    <lineage>
        <taxon>unclassified sequences</taxon>
        <taxon>metagenomes</taxon>
        <taxon>ecological metagenomes</taxon>
    </lineage>
</organism>
<evidence type="ECO:0008006" key="8">
    <source>
        <dbReference type="Google" id="ProtNLM"/>
    </source>
</evidence>
<dbReference type="FunFam" id="3.30.1490.20:FF:000003">
    <property type="entry name" value="acetyl-CoA carboxylase isoform X1"/>
    <property type="match status" value="1"/>
</dbReference>
<dbReference type="InterPro" id="IPR005479">
    <property type="entry name" value="CPAse_ATP-bd"/>
</dbReference>
<dbReference type="FunFam" id="3.40.50.20:FF:000010">
    <property type="entry name" value="Propionyl-CoA carboxylase subunit alpha"/>
    <property type="match status" value="1"/>
</dbReference>
<evidence type="ECO:0000256" key="4">
    <source>
        <dbReference type="ARBA" id="ARBA00023267"/>
    </source>
</evidence>
<keyword evidence="1" id="KW-0436">Ligase</keyword>